<proteinExistence type="predicted"/>
<feature type="compositionally biased region" description="Pro residues" evidence="1">
    <location>
        <begin position="178"/>
        <end position="195"/>
    </location>
</feature>
<comment type="caution">
    <text evidence="2">The sequence shown here is derived from an EMBL/GenBank/DDBJ whole genome shotgun (WGS) entry which is preliminary data.</text>
</comment>
<reference evidence="2" key="2">
    <citation type="submission" date="2023-06" db="EMBL/GenBank/DDBJ databases">
        <authorList>
            <consortium name="Lawrence Berkeley National Laboratory"/>
            <person name="Mondo S.J."/>
            <person name="Hensen N."/>
            <person name="Bonometti L."/>
            <person name="Westerberg I."/>
            <person name="Brannstrom I.O."/>
            <person name="Guillou S."/>
            <person name="Cros-Aarteil S."/>
            <person name="Calhoun S."/>
            <person name="Haridas S."/>
            <person name="Kuo A."/>
            <person name="Pangilinan J."/>
            <person name="Riley R."/>
            <person name="Labutti K."/>
            <person name="Andreopoulos B."/>
            <person name="Lipzen A."/>
            <person name="Chen C."/>
            <person name="Yanf M."/>
            <person name="Daum C."/>
            <person name="Ng V."/>
            <person name="Clum A."/>
            <person name="Steindorff A."/>
            <person name="Ohm R."/>
            <person name="Martin F."/>
            <person name="Silar P."/>
            <person name="Natvig D."/>
            <person name="Lalanne C."/>
            <person name="Gautier V."/>
            <person name="Ament-Velasquez S.L."/>
            <person name="Kruys A."/>
            <person name="Hutchinson M.I."/>
            <person name="Powell A.J."/>
            <person name="Barry K."/>
            <person name="Miller A.N."/>
            <person name="Grigoriev I.V."/>
            <person name="Debuchy R."/>
            <person name="Gladieux P."/>
            <person name="Thoren M.H."/>
            <person name="Johannesson H."/>
        </authorList>
    </citation>
    <scope>NUCLEOTIDE SEQUENCE</scope>
    <source>
        <strain evidence="2">CBS 333.67</strain>
    </source>
</reference>
<name>A0AAJ0GTM4_9PEZI</name>
<dbReference type="RefSeq" id="XP_062721731.1">
    <property type="nucleotide sequence ID" value="XM_062867453.1"/>
</dbReference>
<evidence type="ECO:0000313" key="2">
    <source>
        <dbReference type="EMBL" id="KAK3305951.1"/>
    </source>
</evidence>
<dbReference type="Proteomes" id="UP001273166">
    <property type="component" value="Unassembled WGS sequence"/>
</dbReference>
<feature type="region of interest" description="Disordered" evidence="1">
    <location>
        <begin position="175"/>
        <end position="217"/>
    </location>
</feature>
<reference evidence="2" key="1">
    <citation type="journal article" date="2023" name="Mol. Phylogenet. Evol.">
        <title>Genome-scale phylogeny and comparative genomics of the fungal order Sordariales.</title>
        <authorList>
            <person name="Hensen N."/>
            <person name="Bonometti L."/>
            <person name="Westerberg I."/>
            <person name="Brannstrom I.O."/>
            <person name="Guillou S."/>
            <person name="Cros-Aarteil S."/>
            <person name="Calhoun S."/>
            <person name="Haridas S."/>
            <person name="Kuo A."/>
            <person name="Mondo S."/>
            <person name="Pangilinan J."/>
            <person name="Riley R."/>
            <person name="LaButti K."/>
            <person name="Andreopoulos B."/>
            <person name="Lipzen A."/>
            <person name="Chen C."/>
            <person name="Yan M."/>
            <person name="Daum C."/>
            <person name="Ng V."/>
            <person name="Clum A."/>
            <person name="Steindorff A."/>
            <person name="Ohm R.A."/>
            <person name="Martin F."/>
            <person name="Silar P."/>
            <person name="Natvig D.O."/>
            <person name="Lalanne C."/>
            <person name="Gautier V."/>
            <person name="Ament-Velasquez S.L."/>
            <person name="Kruys A."/>
            <person name="Hutchinson M.I."/>
            <person name="Powell A.J."/>
            <person name="Barry K."/>
            <person name="Miller A.N."/>
            <person name="Grigoriev I.V."/>
            <person name="Debuchy R."/>
            <person name="Gladieux P."/>
            <person name="Hiltunen Thoren M."/>
            <person name="Johannesson H."/>
        </authorList>
    </citation>
    <scope>NUCLEOTIDE SEQUENCE</scope>
    <source>
        <strain evidence="2">CBS 333.67</strain>
    </source>
</reference>
<dbReference type="Pfam" id="PF21858">
    <property type="entry name" value="DUF6914"/>
    <property type="match status" value="1"/>
</dbReference>
<protein>
    <submittedName>
        <fullName evidence="2">Uncharacterized protein</fullName>
    </submittedName>
</protein>
<dbReference type="AlphaFoldDB" id="A0AAJ0GTM4"/>
<accession>A0AAJ0GTM4</accession>
<evidence type="ECO:0000313" key="3">
    <source>
        <dbReference type="Proteomes" id="UP001273166"/>
    </source>
</evidence>
<dbReference type="EMBL" id="JAUDZG010000004">
    <property type="protein sequence ID" value="KAK3305951.1"/>
    <property type="molecule type" value="Genomic_DNA"/>
</dbReference>
<evidence type="ECO:0000256" key="1">
    <source>
        <dbReference type="SAM" id="MobiDB-lite"/>
    </source>
</evidence>
<organism evidence="2 3">
    <name type="scientific">Chaetomium strumarium</name>
    <dbReference type="NCBI Taxonomy" id="1170767"/>
    <lineage>
        <taxon>Eukaryota</taxon>
        <taxon>Fungi</taxon>
        <taxon>Dikarya</taxon>
        <taxon>Ascomycota</taxon>
        <taxon>Pezizomycotina</taxon>
        <taxon>Sordariomycetes</taxon>
        <taxon>Sordariomycetidae</taxon>
        <taxon>Sordariales</taxon>
        <taxon>Chaetomiaceae</taxon>
        <taxon>Chaetomium</taxon>
    </lineage>
</organism>
<dbReference type="InterPro" id="IPR054208">
    <property type="entry name" value="DUF6914"/>
</dbReference>
<gene>
    <name evidence="2" type="ORF">B0T15DRAFT_502973</name>
</gene>
<sequence length="217" mass="24052">MPSQFQPNSLYLSLNYLETDNGKHNYHWGLYVTGSTPPAGTLYHASNVDRRTRTIVPYRYENRPVTNDPTSSKSMVVSLLICPLPPTLVQYMDINIRPFEPLALKPKPRPPRGESDWNCRVWAKEILNLLQEKGVAMPADTNTIERQALLAANTNLRTHLGNAKVINDLSWLRAPAPRHAPPAPATAPAPAPTRAPAPARREGGGQKTTGDASKRRH</sequence>
<keyword evidence="3" id="KW-1185">Reference proteome</keyword>
<dbReference type="GeneID" id="87886282"/>